<evidence type="ECO:0000256" key="2">
    <source>
        <dbReference type="ARBA" id="ARBA00009241"/>
    </source>
</evidence>
<keyword evidence="7" id="KW-0143">Chaperone</keyword>
<dbReference type="GO" id="GO:0005758">
    <property type="term" value="C:mitochondrial intermembrane space"/>
    <property type="evidence" value="ECO:0007669"/>
    <property type="project" value="UniProtKB-SubCell"/>
</dbReference>
<protein>
    <submittedName>
        <fullName evidence="11">Cytochrome c oxidase copper chaperone</fullName>
    </submittedName>
</protein>
<keyword evidence="4 8" id="KW-0186">Copper</keyword>
<proteinExistence type="inferred from homology"/>
<dbReference type="Proteomes" id="UP001370490">
    <property type="component" value="Unassembled WGS sequence"/>
</dbReference>
<evidence type="ECO:0000256" key="6">
    <source>
        <dbReference type="ARBA" id="ARBA00023157"/>
    </source>
</evidence>
<dbReference type="InterPro" id="IPR007745">
    <property type="entry name" value="Cyt_c_oxidase_Cu-chaperone"/>
</dbReference>
<sequence>MDGMLASNSSSTLALAESQSQQSKNATEQATKPKKKICCACPETKKLRDECIVEHGEAALDKLYQCLWYETSIMRDASTSNTVISYVSLNAFVVIFCVLLLLVVVVVSTVTNKTMLSRGVGGLGMEQAV</sequence>
<organism evidence="11 12">
    <name type="scientific">Dillenia turbinata</name>
    <dbReference type="NCBI Taxonomy" id="194707"/>
    <lineage>
        <taxon>Eukaryota</taxon>
        <taxon>Viridiplantae</taxon>
        <taxon>Streptophyta</taxon>
        <taxon>Embryophyta</taxon>
        <taxon>Tracheophyta</taxon>
        <taxon>Spermatophyta</taxon>
        <taxon>Magnoliopsida</taxon>
        <taxon>eudicotyledons</taxon>
        <taxon>Gunneridae</taxon>
        <taxon>Pentapetalae</taxon>
        <taxon>Dilleniales</taxon>
        <taxon>Dilleniaceae</taxon>
        <taxon>Dillenia</taxon>
    </lineage>
</organism>
<keyword evidence="12" id="KW-1185">Reference proteome</keyword>
<dbReference type="GO" id="GO:0005507">
    <property type="term" value="F:copper ion binding"/>
    <property type="evidence" value="ECO:0007669"/>
    <property type="project" value="InterPro"/>
</dbReference>
<comment type="caution">
    <text evidence="11">The sequence shown here is derived from an EMBL/GenBank/DDBJ whole genome shotgun (WGS) entry which is preliminary data.</text>
</comment>
<evidence type="ECO:0000256" key="9">
    <source>
        <dbReference type="SAM" id="MobiDB-lite"/>
    </source>
</evidence>
<keyword evidence="10" id="KW-0812">Transmembrane</keyword>
<feature type="compositionally biased region" description="Low complexity" evidence="9">
    <location>
        <begin position="1"/>
        <end position="18"/>
    </location>
</feature>
<dbReference type="Pfam" id="PF05051">
    <property type="entry name" value="COX17"/>
    <property type="match status" value="1"/>
</dbReference>
<keyword evidence="5" id="KW-0496">Mitochondrion</keyword>
<gene>
    <name evidence="11" type="ORF">RJ641_000192</name>
</gene>
<dbReference type="PANTHER" id="PTHR16719:SF0">
    <property type="entry name" value="CYTOCHROME C OXIDASE COPPER CHAPERONE"/>
    <property type="match status" value="1"/>
</dbReference>
<evidence type="ECO:0000256" key="5">
    <source>
        <dbReference type="ARBA" id="ARBA00023128"/>
    </source>
</evidence>
<evidence type="ECO:0000313" key="11">
    <source>
        <dbReference type="EMBL" id="KAK6946719.1"/>
    </source>
</evidence>
<dbReference type="SUPFAM" id="SSF47072">
    <property type="entry name" value="Cysteine alpha-hairpin motif"/>
    <property type="match status" value="1"/>
</dbReference>
<dbReference type="EMBL" id="JBAMMX010000001">
    <property type="protein sequence ID" value="KAK6946719.1"/>
    <property type="molecule type" value="Genomic_DNA"/>
</dbReference>
<keyword evidence="3 8" id="KW-0479">Metal-binding</keyword>
<name>A0AAN8W5U7_9MAGN</name>
<feature type="transmembrane region" description="Helical" evidence="10">
    <location>
        <begin position="83"/>
        <end position="108"/>
    </location>
</feature>
<feature type="compositionally biased region" description="Polar residues" evidence="9">
    <location>
        <begin position="19"/>
        <end position="30"/>
    </location>
</feature>
<evidence type="ECO:0000256" key="3">
    <source>
        <dbReference type="ARBA" id="ARBA00022723"/>
    </source>
</evidence>
<evidence type="ECO:0000256" key="7">
    <source>
        <dbReference type="ARBA" id="ARBA00023186"/>
    </source>
</evidence>
<dbReference type="GO" id="GO:0016531">
    <property type="term" value="F:copper chaperone activity"/>
    <property type="evidence" value="ECO:0007669"/>
    <property type="project" value="InterPro"/>
</dbReference>
<comment type="similarity">
    <text evidence="2">Belongs to the COX17 family.</text>
</comment>
<keyword evidence="10" id="KW-1133">Transmembrane helix</keyword>
<dbReference type="Gene3D" id="1.10.287.1130">
    <property type="entry name" value="CytochromE C oxidase copper chaperone"/>
    <property type="match status" value="1"/>
</dbReference>
<accession>A0AAN8W5U7</accession>
<evidence type="ECO:0000256" key="10">
    <source>
        <dbReference type="SAM" id="Phobius"/>
    </source>
</evidence>
<feature type="binding site" evidence="8">
    <location>
        <position position="39"/>
    </location>
    <ligand>
        <name>Cu cation</name>
        <dbReference type="ChEBI" id="CHEBI:23378"/>
    </ligand>
</feature>
<evidence type="ECO:0000256" key="1">
    <source>
        <dbReference type="ARBA" id="ARBA00004569"/>
    </source>
</evidence>
<reference evidence="11 12" key="1">
    <citation type="submission" date="2023-12" db="EMBL/GenBank/DDBJ databases">
        <title>A high-quality genome assembly for Dillenia turbinata (Dilleniales).</title>
        <authorList>
            <person name="Chanderbali A."/>
        </authorList>
    </citation>
    <scope>NUCLEOTIDE SEQUENCE [LARGE SCALE GENOMIC DNA]</scope>
    <source>
        <strain evidence="11">LSX21</strain>
        <tissue evidence="11">Leaf</tissue>
    </source>
</reference>
<evidence type="ECO:0000256" key="8">
    <source>
        <dbReference type="PIRSR" id="PIRSR607745-1"/>
    </source>
</evidence>
<evidence type="ECO:0000313" key="12">
    <source>
        <dbReference type="Proteomes" id="UP001370490"/>
    </source>
</evidence>
<dbReference type="InterPro" id="IPR009069">
    <property type="entry name" value="Cys_alpha_HP_mot_SF"/>
</dbReference>
<feature type="binding site" evidence="8">
    <location>
        <position position="38"/>
    </location>
    <ligand>
        <name>Cu cation</name>
        <dbReference type="ChEBI" id="CHEBI:23378"/>
    </ligand>
</feature>
<keyword evidence="6" id="KW-1015">Disulfide bond</keyword>
<comment type="subcellular location">
    <subcellularLocation>
        <location evidence="1">Mitochondrion intermembrane space</location>
    </subcellularLocation>
</comment>
<dbReference type="AlphaFoldDB" id="A0AAN8W5U7"/>
<keyword evidence="10" id="KW-0472">Membrane</keyword>
<dbReference type="PANTHER" id="PTHR16719">
    <property type="entry name" value="CYTOCHROME C OXIDASE COPPER CHAPERONE"/>
    <property type="match status" value="1"/>
</dbReference>
<evidence type="ECO:0000256" key="4">
    <source>
        <dbReference type="ARBA" id="ARBA00023008"/>
    </source>
</evidence>
<feature type="region of interest" description="Disordered" evidence="9">
    <location>
        <begin position="1"/>
        <end position="34"/>
    </location>
</feature>